<evidence type="ECO:0000256" key="6">
    <source>
        <dbReference type="SAM" id="Phobius"/>
    </source>
</evidence>
<feature type="transmembrane region" description="Helical" evidence="6">
    <location>
        <begin position="253"/>
        <end position="279"/>
    </location>
</feature>
<dbReference type="RefSeq" id="WP_058310848.1">
    <property type="nucleotide sequence ID" value="NZ_CYTW01000001.1"/>
</dbReference>
<evidence type="ECO:0000313" key="7">
    <source>
        <dbReference type="EMBL" id="CUJ94523.1"/>
    </source>
</evidence>
<comment type="subcellular location">
    <subcellularLocation>
        <location evidence="1">Cell membrane</location>
        <topology evidence="1">Multi-pass membrane protein</topology>
    </subcellularLocation>
</comment>
<feature type="transmembrane region" description="Helical" evidence="6">
    <location>
        <begin position="33"/>
        <end position="58"/>
    </location>
</feature>
<keyword evidence="3 6" id="KW-0812">Transmembrane</keyword>
<keyword evidence="5 6" id="KW-0472">Membrane</keyword>
<dbReference type="EMBL" id="CYTW01000001">
    <property type="protein sequence ID" value="CUJ94523.1"/>
    <property type="molecule type" value="Genomic_DNA"/>
</dbReference>
<keyword evidence="4 6" id="KW-1133">Transmembrane helix</keyword>
<protein>
    <submittedName>
        <fullName evidence="7">YihY family inner membrane protein</fullName>
    </submittedName>
</protein>
<evidence type="ECO:0000256" key="3">
    <source>
        <dbReference type="ARBA" id="ARBA00022692"/>
    </source>
</evidence>
<evidence type="ECO:0000256" key="1">
    <source>
        <dbReference type="ARBA" id="ARBA00004651"/>
    </source>
</evidence>
<proteinExistence type="predicted"/>
<dbReference type="GeneID" id="83880800"/>
<dbReference type="AlphaFoldDB" id="A0A0P1I769"/>
<dbReference type="InterPro" id="IPR017039">
    <property type="entry name" value="Virul_fac_BrkB"/>
</dbReference>
<accession>A0A0P1I769</accession>
<name>A0A0P1I769_9RHOB</name>
<reference evidence="8" key="1">
    <citation type="submission" date="2015-09" db="EMBL/GenBank/DDBJ databases">
        <authorList>
            <person name="Rodrigo-Torres Lidia"/>
            <person name="Arahal R.David."/>
        </authorList>
    </citation>
    <scope>NUCLEOTIDE SEQUENCE [LARGE SCALE GENOMIC DNA]</scope>
    <source>
        <strain evidence="8">CECT 7735</strain>
    </source>
</reference>
<feature type="transmembrane region" description="Helical" evidence="6">
    <location>
        <begin position="221"/>
        <end position="241"/>
    </location>
</feature>
<dbReference type="GO" id="GO:0005886">
    <property type="term" value="C:plasma membrane"/>
    <property type="evidence" value="ECO:0007669"/>
    <property type="project" value="UniProtKB-SubCell"/>
</dbReference>
<evidence type="ECO:0000256" key="5">
    <source>
        <dbReference type="ARBA" id="ARBA00023136"/>
    </source>
</evidence>
<dbReference type="STRING" id="1715693.PH7735_01756"/>
<sequence length="296" mass="32577">MIENSHPLFDYWQALKDSPSRFFNKDGMKRASYVAMSMMLAIFPFCILALSIAVMLSVGQITHNFGSMDDLLHVVFGSWPDEIAQPIESEVRAVLEASGGTTATFGALLTLLLASNGFEAVRDVICEAYHESDPHPLWQRRLLAVLFAIGGAILVTLAGIVGVLVPAYLKYASDLAPVLHLEIVKHEMIASVVTVGFLFFGLIAVHKWLPGLKRPIKDILPGVLLTMVLWALGATAFDFYIQKFSNYSVTYAGLAGVMTALIFLYLMAAVFVFGAEYNARLGELVRQRRQTKTPSE</sequence>
<dbReference type="Pfam" id="PF03631">
    <property type="entry name" value="Virul_fac_BrkB"/>
    <property type="match status" value="1"/>
</dbReference>
<dbReference type="PIRSF" id="PIRSF035875">
    <property type="entry name" value="RNase_BN"/>
    <property type="match status" value="1"/>
</dbReference>
<feature type="transmembrane region" description="Helical" evidence="6">
    <location>
        <begin position="142"/>
        <end position="169"/>
    </location>
</feature>
<keyword evidence="8" id="KW-1185">Reference proteome</keyword>
<evidence type="ECO:0000256" key="2">
    <source>
        <dbReference type="ARBA" id="ARBA00022475"/>
    </source>
</evidence>
<feature type="transmembrane region" description="Helical" evidence="6">
    <location>
        <begin position="189"/>
        <end position="209"/>
    </location>
</feature>
<dbReference type="PANTHER" id="PTHR30213">
    <property type="entry name" value="INNER MEMBRANE PROTEIN YHJD"/>
    <property type="match status" value="1"/>
</dbReference>
<keyword evidence="2" id="KW-1003">Cell membrane</keyword>
<organism evidence="7 8">
    <name type="scientific">Shimia thalassica</name>
    <dbReference type="NCBI Taxonomy" id="1715693"/>
    <lineage>
        <taxon>Bacteria</taxon>
        <taxon>Pseudomonadati</taxon>
        <taxon>Pseudomonadota</taxon>
        <taxon>Alphaproteobacteria</taxon>
        <taxon>Rhodobacterales</taxon>
        <taxon>Roseobacteraceae</taxon>
    </lineage>
</organism>
<dbReference type="PANTHER" id="PTHR30213:SF0">
    <property type="entry name" value="UPF0761 MEMBRANE PROTEIN YIHY"/>
    <property type="match status" value="1"/>
</dbReference>
<dbReference type="Proteomes" id="UP000051870">
    <property type="component" value="Unassembled WGS sequence"/>
</dbReference>
<evidence type="ECO:0000313" key="8">
    <source>
        <dbReference type="Proteomes" id="UP000051870"/>
    </source>
</evidence>
<dbReference type="NCBIfam" id="TIGR00765">
    <property type="entry name" value="yihY_not_rbn"/>
    <property type="match status" value="1"/>
</dbReference>
<gene>
    <name evidence="7" type="ORF">PH7735_01756</name>
</gene>
<evidence type="ECO:0000256" key="4">
    <source>
        <dbReference type="ARBA" id="ARBA00022989"/>
    </source>
</evidence>